<sequence>MTQPPFDTGAAPQQVPPRCYRHPDRETYIACQRCGRPICPDCMNEASVGYQCPECLREGQAHVRQARTAGGGLVPGRPGVVSTTLIGINVAAYLIMSVTGGLWLSPLYQWGVMLADGGVFQLPDGSLAALDGVADGAYWRMLTSAFLHASILHIGFNMYALYLFGPVLERYLGTARFLAAYLTSAVAASVFVYWLSGVHTPTLGASGAIFALFGMALVIMYKQGQDVRGLFALLAINVVITFLPGLDISWQGHLGGFVTGLVFGAAFAYAPRERRNLVQYAVFGAVWVGIVGATVARTLQLA</sequence>
<evidence type="ECO:0000313" key="10">
    <source>
        <dbReference type="Proteomes" id="UP000307768"/>
    </source>
</evidence>
<dbReference type="PANTHER" id="PTHR43731:SF14">
    <property type="entry name" value="PRESENILIN-ASSOCIATED RHOMBOID-LIKE PROTEIN, MITOCHONDRIAL"/>
    <property type="match status" value="1"/>
</dbReference>
<dbReference type="Gene3D" id="1.20.1540.10">
    <property type="entry name" value="Rhomboid-like"/>
    <property type="match status" value="1"/>
</dbReference>
<dbReference type="PANTHER" id="PTHR43731">
    <property type="entry name" value="RHOMBOID PROTEASE"/>
    <property type="match status" value="1"/>
</dbReference>
<organism evidence="9 10">
    <name type="scientific">Mumia zhuanghuii</name>
    <dbReference type="NCBI Taxonomy" id="2585211"/>
    <lineage>
        <taxon>Bacteria</taxon>
        <taxon>Bacillati</taxon>
        <taxon>Actinomycetota</taxon>
        <taxon>Actinomycetes</taxon>
        <taxon>Propionibacteriales</taxon>
        <taxon>Nocardioidaceae</taxon>
        <taxon>Mumia</taxon>
    </lineage>
</organism>
<dbReference type="GO" id="GO:0016020">
    <property type="term" value="C:membrane"/>
    <property type="evidence" value="ECO:0007669"/>
    <property type="project" value="UniProtKB-SubCell"/>
</dbReference>
<feature type="transmembrane region" description="Helical" evidence="7">
    <location>
        <begin position="85"/>
        <end position="104"/>
    </location>
</feature>
<proteinExistence type="inferred from homology"/>
<dbReference type="InterPro" id="IPR050925">
    <property type="entry name" value="Rhomboid_protease_S54"/>
</dbReference>
<feature type="transmembrane region" description="Helical" evidence="7">
    <location>
        <begin position="202"/>
        <end position="220"/>
    </location>
</feature>
<comment type="caution">
    <text evidence="9">The sequence shown here is derived from an EMBL/GenBank/DDBJ whole genome shotgun (WGS) entry which is preliminary data.</text>
</comment>
<dbReference type="OrthoDB" id="9807874at2"/>
<evidence type="ECO:0000313" key="9">
    <source>
        <dbReference type="EMBL" id="KAA1424869.1"/>
    </source>
</evidence>
<dbReference type="InterPro" id="IPR022764">
    <property type="entry name" value="Peptidase_S54_rhomboid_dom"/>
</dbReference>
<feature type="transmembrane region" description="Helical" evidence="7">
    <location>
        <begin position="252"/>
        <end position="270"/>
    </location>
</feature>
<evidence type="ECO:0000259" key="8">
    <source>
        <dbReference type="Pfam" id="PF01694"/>
    </source>
</evidence>
<evidence type="ECO:0000256" key="6">
    <source>
        <dbReference type="ARBA" id="ARBA00023136"/>
    </source>
</evidence>
<evidence type="ECO:0000256" key="7">
    <source>
        <dbReference type="SAM" id="Phobius"/>
    </source>
</evidence>
<keyword evidence="3 7" id="KW-0812">Transmembrane</keyword>
<dbReference type="Proteomes" id="UP000307768">
    <property type="component" value="Unassembled WGS sequence"/>
</dbReference>
<dbReference type="RefSeq" id="WP_149768041.1">
    <property type="nucleotide sequence ID" value="NZ_VDFQ02000001.1"/>
</dbReference>
<dbReference type="AlphaFoldDB" id="A0A5Q6S3V2"/>
<evidence type="ECO:0000256" key="3">
    <source>
        <dbReference type="ARBA" id="ARBA00022692"/>
    </source>
</evidence>
<keyword evidence="9" id="KW-0645">Protease</keyword>
<name>A0A5Q6S3V2_9ACTN</name>
<keyword evidence="6 7" id="KW-0472">Membrane</keyword>
<gene>
    <name evidence="9" type="ORF">FE697_002875</name>
</gene>
<dbReference type="GO" id="GO:0004252">
    <property type="term" value="F:serine-type endopeptidase activity"/>
    <property type="evidence" value="ECO:0007669"/>
    <property type="project" value="InterPro"/>
</dbReference>
<dbReference type="InterPro" id="IPR035952">
    <property type="entry name" value="Rhomboid-like_sf"/>
</dbReference>
<comment type="similarity">
    <text evidence="2">Belongs to the peptidase S54 family.</text>
</comment>
<feature type="domain" description="Peptidase S54 rhomboid" evidence="8">
    <location>
        <begin position="136"/>
        <end position="267"/>
    </location>
</feature>
<dbReference type="EMBL" id="VDFQ02000001">
    <property type="protein sequence ID" value="KAA1424869.1"/>
    <property type="molecule type" value="Genomic_DNA"/>
</dbReference>
<comment type="subcellular location">
    <subcellularLocation>
        <location evidence="1">Membrane</location>
        <topology evidence="1">Multi-pass membrane protein</topology>
    </subcellularLocation>
</comment>
<dbReference type="Pfam" id="PF01694">
    <property type="entry name" value="Rhomboid"/>
    <property type="match status" value="1"/>
</dbReference>
<evidence type="ECO:0000256" key="5">
    <source>
        <dbReference type="ARBA" id="ARBA00022989"/>
    </source>
</evidence>
<keyword evidence="5 7" id="KW-1133">Transmembrane helix</keyword>
<accession>A0A5Q6S3V2</accession>
<dbReference type="GO" id="GO:0006508">
    <property type="term" value="P:proteolysis"/>
    <property type="evidence" value="ECO:0007669"/>
    <property type="project" value="UniProtKB-KW"/>
</dbReference>
<protein>
    <submittedName>
        <fullName evidence="9">Rhomboid family intramembrane serine protease</fullName>
    </submittedName>
</protein>
<feature type="transmembrane region" description="Helical" evidence="7">
    <location>
        <begin position="277"/>
        <end position="296"/>
    </location>
</feature>
<reference evidence="9 10" key="1">
    <citation type="submission" date="2019-09" db="EMBL/GenBank/DDBJ databases">
        <title>Mumia zhuanghuii sp. nov. isolated from the intestinal contents of plateau pika (Ochotona curzoniae) in the Qinghai-Tibet plateau of China.</title>
        <authorList>
            <person name="Tian Z."/>
        </authorList>
    </citation>
    <scope>NUCLEOTIDE SEQUENCE [LARGE SCALE GENOMIC DNA]</scope>
    <source>
        <strain evidence="10">350</strain>
    </source>
</reference>
<feature type="transmembrane region" description="Helical" evidence="7">
    <location>
        <begin position="177"/>
        <end position="196"/>
    </location>
</feature>
<dbReference type="SUPFAM" id="SSF144091">
    <property type="entry name" value="Rhomboid-like"/>
    <property type="match status" value="1"/>
</dbReference>
<feature type="transmembrane region" description="Helical" evidence="7">
    <location>
        <begin position="227"/>
        <end position="246"/>
    </location>
</feature>
<evidence type="ECO:0000256" key="1">
    <source>
        <dbReference type="ARBA" id="ARBA00004141"/>
    </source>
</evidence>
<evidence type="ECO:0000256" key="2">
    <source>
        <dbReference type="ARBA" id="ARBA00009045"/>
    </source>
</evidence>
<keyword evidence="4" id="KW-0378">Hydrolase</keyword>
<evidence type="ECO:0000256" key="4">
    <source>
        <dbReference type="ARBA" id="ARBA00022801"/>
    </source>
</evidence>
<feature type="transmembrane region" description="Helical" evidence="7">
    <location>
        <begin position="145"/>
        <end position="165"/>
    </location>
</feature>